<sequence>MTGYKKKINAEFINTTRCKRRTCGHPSVEGGYLVWIMLHVGRLSEVTYKGHAVPVTDVETLCPTHEVPLPVLAQCPTDGGYLTLTSPWVQVK</sequence>
<evidence type="ECO:0000313" key="2">
    <source>
        <dbReference type="Proteomes" id="UP000828390"/>
    </source>
</evidence>
<accession>A0A9D4I8G9</accession>
<name>A0A9D4I8G9_DREPO</name>
<dbReference type="Proteomes" id="UP000828390">
    <property type="component" value="Unassembled WGS sequence"/>
</dbReference>
<keyword evidence="2" id="KW-1185">Reference proteome</keyword>
<dbReference type="EMBL" id="JAIWYP010000010">
    <property type="protein sequence ID" value="KAH3752170.1"/>
    <property type="molecule type" value="Genomic_DNA"/>
</dbReference>
<gene>
    <name evidence="1" type="ORF">DPMN_186782</name>
</gene>
<dbReference type="AlphaFoldDB" id="A0A9D4I8G9"/>
<organism evidence="1 2">
    <name type="scientific">Dreissena polymorpha</name>
    <name type="common">Zebra mussel</name>
    <name type="synonym">Mytilus polymorpha</name>
    <dbReference type="NCBI Taxonomy" id="45954"/>
    <lineage>
        <taxon>Eukaryota</taxon>
        <taxon>Metazoa</taxon>
        <taxon>Spiralia</taxon>
        <taxon>Lophotrochozoa</taxon>
        <taxon>Mollusca</taxon>
        <taxon>Bivalvia</taxon>
        <taxon>Autobranchia</taxon>
        <taxon>Heteroconchia</taxon>
        <taxon>Euheterodonta</taxon>
        <taxon>Imparidentia</taxon>
        <taxon>Neoheterodontei</taxon>
        <taxon>Myida</taxon>
        <taxon>Dreissenoidea</taxon>
        <taxon>Dreissenidae</taxon>
        <taxon>Dreissena</taxon>
    </lineage>
</organism>
<comment type="caution">
    <text evidence="1">The sequence shown here is derived from an EMBL/GenBank/DDBJ whole genome shotgun (WGS) entry which is preliminary data.</text>
</comment>
<evidence type="ECO:0000313" key="1">
    <source>
        <dbReference type="EMBL" id="KAH3752170.1"/>
    </source>
</evidence>
<reference evidence="1" key="2">
    <citation type="submission" date="2020-11" db="EMBL/GenBank/DDBJ databases">
        <authorList>
            <person name="McCartney M.A."/>
            <person name="Auch B."/>
            <person name="Kono T."/>
            <person name="Mallez S."/>
            <person name="Becker A."/>
            <person name="Gohl D.M."/>
            <person name="Silverstein K.A.T."/>
            <person name="Koren S."/>
            <person name="Bechman K.B."/>
            <person name="Herman A."/>
            <person name="Abrahante J.E."/>
            <person name="Garbe J."/>
        </authorList>
    </citation>
    <scope>NUCLEOTIDE SEQUENCE</scope>
    <source>
        <strain evidence="1">Duluth1</strain>
        <tissue evidence="1">Whole animal</tissue>
    </source>
</reference>
<protein>
    <submittedName>
        <fullName evidence="1">Uncharacterized protein</fullName>
    </submittedName>
</protein>
<proteinExistence type="predicted"/>
<reference evidence="1" key="1">
    <citation type="journal article" date="2019" name="bioRxiv">
        <title>The Genome of the Zebra Mussel, Dreissena polymorpha: A Resource for Invasive Species Research.</title>
        <authorList>
            <person name="McCartney M.A."/>
            <person name="Auch B."/>
            <person name="Kono T."/>
            <person name="Mallez S."/>
            <person name="Zhang Y."/>
            <person name="Obille A."/>
            <person name="Becker A."/>
            <person name="Abrahante J.E."/>
            <person name="Garbe J."/>
            <person name="Badalamenti J.P."/>
            <person name="Herman A."/>
            <person name="Mangelson H."/>
            <person name="Liachko I."/>
            <person name="Sullivan S."/>
            <person name="Sone E.D."/>
            <person name="Koren S."/>
            <person name="Silverstein K.A.T."/>
            <person name="Beckman K.B."/>
            <person name="Gohl D.M."/>
        </authorList>
    </citation>
    <scope>NUCLEOTIDE SEQUENCE</scope>
    <source>
        <strain evidence="1">Duluth1</strain>
        <tissue evidence="1">Whole animal</tissue>
    </source>
</reference>